<feature type="region of interest" description="Disordered" evidence="1">
    <location>
        <begin position="967"/>
        <end position="1000"/>
    </location>
</feature>
<dbReference type="PROSITE" id="PS50092">
    <property type="entry name" value="TSP1"/>
    <property type="match status" value="1"/>
</dbReference>
<feature type="compositionally biased region" description="Polar residues" evidence="1">
    <location>
        <begin position="834"/>
        <end position="844"/>
    </location>
</feature>
<dbReference type="Pfam" id="PF24310">
    <property type="entry name" value="THSD1_D2"/>
    <property type="match status" value="1"/>
</dbReference>
<feature type="compositionally biased region" description="Basic and acidic residues" evidence="1">
    <location>
        <begin position="809"/>
        <end position="820"/>
    </location>
</feature>
<feature type="transmembrane region" description="Helical" evidence="2">
    <location>
        <begin position="456"/>
        <end position="478"/>
    </location>
</feature>
<feature type="domain" description="THSD1 second Ig-like" evidence="5">
    <location>
        <begin position="146"/>
        <end position="252"/>
    </location>
</feature>
<dbReference type="InterPro" id="IPR056217">
    <property type="entry name" value="THSD1_N"/>
</dbReference>
<feature type="signal peptide" evidence="3">
    <location>
        <begin position="1"/>
        <end position="23"/>
    </location>
</feature>
<evidence type="ECO:0000259" key="5">
    <source>
        <dbReference type="Pfam" id="PF24310"/>
    </source>
</evidence>
<keyword evidence="8" id="KW-1185">Reference proteome</keyword>
<accession>A0ABD0XA91</accession>
<feature type="compositionally biased region" description="Polar residues" evidence="1">
    <location>
        <begin position="516"/>
        <end position="526"/>
    </location>
</feature>
<keyword evidence="2" id="KW-1133">Transmembrane helix</keyword>
<evidence type="ECO:0000313" key="7">
    <source>
        <dbReference type="EMBL" id="KAL0994942.1"/>
    </source>
</evidence>
<feature type="compositionally biased region" description="Polar residues" evidence="1">
    <location>
        <begin position="980"/>
        <end position="991"/>
    </location>
</feature>
<feature type="region of interest" description="Disordered" evidence="1">
    <location>
        <begin position="734"/>
        <end position="932"/>
    </location>
</feature>
<keyword evidence="2" id="KW-0472">Membrane</keyword>
<keyword evidence="3" id="KW-0732">Signal</keyword>
<sequence>MLQCSTSTKLLPILLAMLGYAMAGLHLWPSVHVALSNGSVFVDYDTMDHNTSSELRNRTLSLVDTETNTTLILRTLPAGQSQGRIEFNCSCFLYAGTFRFLLEQKNYASAKSEGNGNANTSITDRVGDVTVTATWWWSSELQVEWPTIHIAVARGNNHSGSFQVGISTNEPFQSCSYGLDSALFLEVSYLEFNQIGRNSIDKVRARTQHPIKTLRSQTVNLSCAFLFTDRDFIRVALRSPHIDQDVKSSGPLYLSRIFSYKLLVDNINSYRTGCDGTVSVRLVTPPCALVNGKVVLYRDAGGGAASQGATATGGGDMVGVLGGAADPQLAFNWLTQGENETKFNCSAFDPGRNKYCFRFLLNVSRSPSPAQTCLVVHRTAESWGPWQAWSVCSASCGEGVRERVRQCLLPSSGGSVQCTGMVKEQSLCSLEACTVLLPPYTSPPPPTASATLGGNLVVVAGISLCLAVILATILVTLWRKLCRTPQCSSGRRSSAHSPGGRKLSDEASICGHSLQRPSLTDSQWNQGHKGGTGPGLAQKEGSNLGCLPLSQAPALVQDPDRLSPSGQKVLPPIFGYRLAQQQLKEMKKKGLKEATQIYHVSQSPVHDTLLEEAPTSASIPTQQGFTLPGLSPSPGPLDLEGGESNLGPFHIMGPFPEVRAPQRSSATLPDRLSPRVELVLGPPMVGYGGGGGSSKRRDRTADWVEMVERSALGGEVTGGAAGVSSNCYQKNPNFRRTSSFHDTTPSLPPAAPCRPYRERSKTQVGPHSRALPEGSCKNRGIWENQNFPPFPSYPIPEQSTPDCARAKRHAPDPADNRPRAESGSPRTSEPKYTGYNSNSSSMTEATLKHMGSKPGASTAAMSGSELHVNSDLTLDSEQRRSEASGDRWGGEEGDRKGRCNGGGGRHGGERAGISGIGGPVSLFQGGPTYLTPDKKAERAEQNWSRRGPSPIQRNILARKLKEAQSFNTASSQRGRHIQQRQRSSTFSVSASDQKKARCRSLPLSGDYSSISGGSGSPYGLTEVEQRMLDLDMTTLYMGEDEFSPVHT</sequence>
<dbReference type="InterPro" id="IPR056218">
    <property type="entry name" value="THSD1_D2"/>
</dbReference>
<feature type="compositionally biased region" description="Polar residues" evidence="1">
    <location>
        <begin position="734"/>
        <end position="745"/>
    </location>
</feature>
<keyword evidence="2" id="KW-0812">Transmembrane</keyword>
<dbReference type="SUPFAM" id="SSF82895">
    <property type="entry name" value="TSP-1 type 1 repeat"/>
    <property type="match status" value="1"/>
</dbReference>
<feature type="domain" description="THSD1 third Ig-like" evidence="6">
    <location>
        <begin position="259"/>
        <end position="378"/>
    </location>
</feature>
<dbReference type="SMART" id="SM00209">
    <property type="entry name" value="TSP1"/>
    <property type="match status" value="1"/>
</dbReference>
<evidence type="ECO:0000256" key="1">
    <source>
        <dbReference type="SAM" id="MobiDB-lite"/>
    </source>
</evidence>
<evidence type="ECO:0000259" key="4">
    <source>
        <dbReference type="Pfam" id="PF24306"/>
    </source>
</evidence>
<dbReference type="PANTHER" id="PTHR16311:SF3">
    <property type="entry name" value="THROMBOSPONDIN TYPE-1 DOMAIN-CONTAINING PROTEIN 1"/>
    <property type="match status" value="1"/>
</dbReference>
<dbReference type="InterPro" id="IPR038877">
    <property type="entry name" value="THSD1"/>
</dbReference>
<protein>
    <recommendedName>
        <fullName evidence="9">Thrombospondin type-1 domain-containing protein 1</fullName>
    </recommendedName>
</protein>
<dbReference type="EMBL" id="JAGEUA010000003">
    <property type="protein sequence ID" value="KAL0994942.1"/>
    <property type="molecule type" value="Genomic_DNA"/>
</dbReference>
<dbReference type="Pfam" id="PF24306">
    <property type="entry name" value="THSD1_N"/>
    <property type="match status" value="1"/>
</dbReference>
<evidence type="ECO:0000256" key="3">
    <source>
        <dbReference type="SAM" id="SignalP"/>
    </source>
</evidence>
<feature type="region of interest" description="Disordered" evidence="1">
    <location>
        <begin position="516"/>
        <end position="543"/>
    </location>
</feature>
<dbReference type="InterPro" id="IPR036383">
    <property type="entry name" value="TSP1_rpt_sf"/>
</dbReference>
<evidence type="ECO:0000313" key="8">
    <source>
        <dbReference type="Proteomes" id="UP001557470"/>
    </source>
</evidence>
<comment type="caution">
    <text evidence="7">The sequence shown here is derived from an EMBL/GenBank/DDBJ whole genome shotgun (WGS) entry which is preliminary data.</text>
</comment>
<feature type="compositionally biased region" description="Basic and acidic residues" evidence="1">
    <location>
        <begin position="876"/>
        <end position="897"/>
    </location>
</feature>
<dbReference type="PANTHER" id="PTHR16311">
    <property type="entry name" value="THROMBOSPONDIN TYPE I DOMAIN-CONTAINING 1"/>
    <property type="match status" value="1"/>
</dbReference>
<evidence type="ECO:0008006" key="9">
    <source>
        <dbReference type="Google" id="ProtNLM"/>
    </source>
</evidence>
<name>A0ABD0XA91_UMBPY</name>
<dbReference type="InterPro" id="IPR000884">
    <property type="entry name" value="TSP1_rpt"/>
</dbReference>
<organism evidence="7 8">
    <name type="scientific">Umbra pygmaea</name>
    <name type="common">Eastern mudminnow</name>
    <dbReference type="NCBI Taxonomy" id="75934"/>
    <lineage>
        <taxon>Eukaryota</taxon>
        <taxon>Metazoa</taxon>
        <taxon>Chordata</taxon>
        <taxon>Craniata</taxon>
        <taxon>Vertebrata</taxon>
        <taxon>Euteleostomi</taxon>
        <taxon>Actinopterygii</taxon>
        <taxon>Neopterygii</taxon>
        <taxon>Teleostei</taxon>
        <taxon>Protacanthopterygii</taxon>
        <taxon>Esociformes</taxon>
        <taxon>Umbridae</taxon>
        <taxon>Umbra</taxon>
    </lineage>
</organism>
<dbReference type="Gene3D" id="2.20.100.10">
    <property type="entry name" value="Thrombospondin type-1 (TSP1) repeat"/>
    <property type="match status" value="1"/>
</dbReference>
<gene>
    <name evidence="7" type="ORF">UPYG_G00129690</name>
</gene>
<dbReference type="InterPro" id="IPR056219">
    <property type="entry name" value="THSD1_D3"/>
</dbReference>
<dbReference type="Proteomes" id="UP001557470">
    <property type="component" value="Unassembled WGS sequence"/>
</dbReference>
<dbReference type="Pfam" id="PF00090">
    <property type="entry name" value="TSP_1"/>
    <property type="match status" value="1"/>
</dbReference>
<evidence type="ECO:0000259" key="6">
    <source>
        <dbReference type="Pfam" id="PF24311"/>
    </source>
</evidence>
<dbReference type="AlphaFoldDB" id="A0ABD0XA91"/>
<feature type="domain" description="THSD1 N-terminal" evidence="4">
    <location>
        <begin position="25"/>
        <end position="111"/>
    </location>
</feature>
<reference evidence="7 8" key="1">
    <citation type="submission" date="2024-06" db="EMBL/GenBank/DDBJ databases">
        <authorList>
            <person name="Pan Q."/>
            <person name="Wen M."/>
            <person name="Jouanno E."/>
            <person name="Zahm M."/>
            <person name="Klopp C."/>
            <person name="Cabau C."/>
            <person name="Louis A."/>
            <person name="Berthelot C."/>
            <person name="Parey E."/>
            <person name="Roest Crollius H."/>
            <person name="Montfort J."/>
            <person name="Robinson-Rechavi M."/>
            <person name="Bouchez O."/>
            <person name="Lampietro C."/>
            <person name="Lopez Roques C."/>
            <person name="Donnadieu C."/>
            <person name="Postlethwait J."/>
            <person name="Bobe J."/>
            <person name="Verreycken H."/>
            <person name="Guiguen Y."/>
        </authorList>
    </citation>
    <scope>NUCLEOTIDE SEQUENCE [LARGE SCALE GENOMIC DNA]</scope>
    <source>
        <strain evidence="7">Up_M1</strain>
        <tissue evidence="7">Testis</tissue>
    </source>
</reference>
<evidence type="ECO:0000256" key="2">
    <source>
        <dbReference type="SAM" id="Phobius"/>
    </source>
</evidence>
<dbReference type="Pfam" id="PF24311">
    <property type="entry name" value="THSD1_D3"/>
    <property type="match status" value="1"/>
</dbReference>
<feature type="chain" id="PRO_5044882141" description="Thrombospondin type-1 domain-containing protein 1" evidence="3">
    <location>
        <begin position="24"/>
        <end position="1047"/>
    </location>
</feature>
<proteinExistence type="predicted"/>